<evidence type="ECO:0000313" key="1">
    <source>
        <dbReference type="EMBL" id="PNK00406.1"/>
    </source>
</evidence>
<gene>
    <name evidence="1" type="ORF">CEP15_03765</name>
</gene>
<sequence length="82" mass="9376">MGGLLASIVSAVICLILPKFLSLFSSGKNNHLERDRNHSGITSFPYCTVYKLTGSQWCKFSPQFCERCSSYREHEKLKNSWK</sequence>
<keyword evidence="2" id="KW-1185">Reference proteome</keyword>
<protein>
    <submittedName>
        <fullName evidence="1">Uncharacterized protein</fullName>
    </submittedName>
</protein>
<comment type="caution">
    <text evidence="1">The sequence shown here is derived from an EMBL/GenBank/DDBJ whole genome shotgun (WGS) entry which is preliminary data.</text>
</comment>
<name>A0ABX4WQ71_9CYAN</name>
<accession>A0ABX4WQ71</accession>
<evidence type="ECO:0000313" key="2">
    <source>
        <dbReference type="Proteomes" id="UP000236284"/>
    </source>
</evidence>
<dbReference type="Proteomes" id="UP000236284">
    <property type="component" value="Unassembled WGS sequence"/>
</dbReference>
<organism evidence="1 2">
    <name type="scientific">Cylindrospermopsis raciborskii C07</name>
    <dbReference type="NCBI Taxonomy" id="2014886"/>
    <lineage>
        <taxon>Bacteria</taxon>
        <taxon>Bacillati</taxon>
        <taxon>Cyanobacteriota</taxon>
        <taxon>Cyanophyceae</taxon>
        <taxon>Nostocales</taxon>
        <taxon>Aphanizomenonaceae</taxon>
        <taxon>Cylindrospermopsis</taxon>
    </lineage>
</organism>
<proteinExistence type="predicted"/>
<dbReference type="EMBL" id="NJHS01000010">
    <property type="protein sequence ID" value="PNK00406.1"/>
    <property type="molecule type" value="Genomic_DNA"/>
</dbReference>
<reference evidence="1 2" key="1">
    <citation type="submission" date="2017-06" db="EMBL/GenBank/DDBJ databases">
        <title>Genome variation in co-occurring toxic Cylindrospermopsis raciborskii strains determines phenotypic plasticity.</title>
        <authorList>
            <person name="Willis A."/>
            <person name="Woodhouse J."/>
            <person name="Ongley S."/>
            <person name="Jex A."/>
            <person name="Burford M."/>
            <person name="Neilan B."/>
        </authorList>
    </citation>
    <scope>NUCLEOTIDE SEQUENCE [LARGE SCALE GENOMIC DNA]</scope>
    <source>
        <strain evidence="1 2">C07</strain>
    </source>
</reference>